<evidence type="ECO:0000256" key="1">
    <source>
        <dbReference type="SAM" id="MobiDB-lite"/>
    </source>
</evidence>
<feature type="compositionally biased region" description="Low complexity" evidence="1">
    <location>
        <begin position="79"/>
        <end position="95"/>
    </location>
</feature>
<sequence>MASSGKKRKREFQDENICAAQNFQSLQNKSDAKKRKVSIQSKQSARKLFEDGSLTNQITKELHSSKRFMVLRSSTKDLTSASTPTTTAATSSSKLSTTGTFQRRASLVKLKKPLTTITGTLKTKLAEQVKKSKMKGQQDYSQPISAVDSSLDHLRFMSALQKQLHPGHTSEQSIENILIHVSHYRVNILNEQD</sequence>
<dbReference type="AlphaFoldDB" id="A0AAD9NB17"/>
<gene>
    <name evidence="2" type="ORF">LSH36_75g07008</name>
</gene>
<dbReference type="EMBL" id="JAODUP010000075">
    <property type="protein sequence ID" value="KAK2163687.1"/>
    <property type="molecule type" value="Genomic_DNA"/>
</dbReference>
<evidence type="ECO:0000313" key="2">
    <source>
        <dbReference type="EMBL" id="KAK2163687.1"/>
    </source>
</evidence>
<name>A0AAD9NB17_9ANNE</name>
<proteinExistence type="predicted"/>
<keyword evidence="3" id="KW-1185">Reference proteome</keyword>
<evidence type="ECO:0000313" key="3">
    <source>
        <dbReference type="Proteomes" id="UP001208570"/>
    </source>
</evidence>
<accession>A0AAD9NB17</accession>
<protein>
    <submittedName>
        <fullName evidence="2">Uncharacterized protein</fullName>
    </submittedName>
</protein>
<dbReference type="Proteomes" id="UP001208570">
    <property type="component" value="Unassembled WGS sequence"/>
</dbReference>
<feature type="region of interest" description="Disordered" evidence="1">
    <location>
        <begin position="76"/>
        <end position="95"/>
    </location>
</feature>
<reference evidence="2" key="1">
    <citation type="journal article" date="2023" name="Mol. Biol. Evol.">
        <title>Third-Generation Sequencing Reveals the Adaptive Role of the Epigenome in Three Deep-Sea Polychaetes.</title>
        <authorList>
            <person name="Perez M."/>
            <person name="Aroh O."/>
            <person name="Sun Y."/>
            <person name="Lan Y."/>
            <person name="Juniper S.K."/>
            <person name="Young C.R."/>
            <person name="Angers B."/>
            <person name="Qian P.Y."/>
        </authorList>
    </citation>
    <scope>NUCLEOTIDE SEQUENCE</scope>
    <source>
        <strain evidence="2">P08H-3</strain>
    </source>
</reference>
<comment type="caution">
    <text evidence="2">The sequence shown here is derived from an EMBL/GenBank/DDBJ whole genome shotgun (WGS) entry which is preliminary data.</text>
</comment>
<organism evidence="2 3">
    <name type="scientific">Paralvinella palmiformis</name>
    <dbReference type="NCBI Taxonomy" id="53620"/>
    <lineage>
        <taxon>Eukaryota</taxon>
        <taxon>Metazoa</taxon>
        <taxon>Spiralia</taxon>
        <taxon>Lophotrochozoa</taxon>
        <taxon>Annelida</taxon>
        <taxon>Polychaeta</taxon>
        <taxon>Sedentaria</taxon>
        <taxon>Canalipalpata</taxon>
        <taxon>Terebellida</taxon>
        <taxon>Terebelliformia</taxon>
        <taxon>Alvinellidae</taxon>
        <taxon>Paralvinella</taxon>
    </lineage>
</organism>